<evidence type="ECO:0000313" key="4">
    <source>
        <dbReference type="Proteomes" id="UP000694680"/>
    </source>
</evidence>
<dbReference type="Ensembl" id="ENSGWIT00000045198.1">
    <property type="protein sequence ID" value="ENSGWIP00000041616.1"/>
    <property type="gene ID" value="ENSGWIG00000020959.1"/>
</dbReference>
<dbReference type="Pfam" id="PF00415">
    <property type="entry name" value="RCC1"/>
    <property type="match status" value="1"/>
</dbReference>
<reference evidence="3" key="2">
    <citation type="submission" date="2025-08" db="UniProtKB">
        <authorList>
            <consortium name="Ensembl"/>
        </authorList>
    </citation>
    <scope>IDENTIFICATION</scope>
</reference>
<dbReference type="SUPFAM" id="SSF50985">
    <property type="entry name" value="RCC1/BLIP-II"/>
    <property type="match status" value="1"/>
</dbReference>
<dbReference type="Proteomes" id="UP000694680">
    <property type="component" value="Chromosome 13"/>
</dbReference>
<sequence length="157" mass="17353">MMLYSRILQQCFRVYNLYFSFRHHLKVALMLFADHYLSGGDVLSWGLNSHGQLGLGKEVSLQYFPLLVCSLTGVAVSHIAAGGTHSLFLTLPGLVYCCGANKDGQLGLNRVDEKGNMMFISFSLHRIAASQLTTGIPASSAGPNKYLTKIQYRLVFF</sequence>
<reference evidence="3" key="3">
    <citation type="submission" date="2025-09" db="UniProtKB">
        <authorList>
            <consortium name="Ensembl"/>
        </authorList>
    </citation>
    <scope>IDENTIFICATION</scope>
</reference>
<dbReference type="PROSITE" id="PS50012">
    <property type="entry name" value="RCC1_3"/>
    <property type="match status" value="1"/>
</dbReference>
<keyword evidence="1" id="KW-0677">Repeat</keyword>
<name>A0A8C5NAT9_GOUWI</name>
<feature type="repeat" description="RCC1" evidence="2">
    <location>
        <begin position="40"/>
        <end position="92"/>
    </location>
</feature>
<reference evidence="3" key="1">
    <citation type="submission" date="2020-06" db="EMBL/GenBank/DDBJ databases">
        <authorList>
            <consortium name="Wellcome Sanger Institute Data Sharing"/>
        </authorList>
    </citation>
    <scope>NUCLEOTIDE SEQUENCE [LARGE SCALE GENOMIC DNA]</scope>
</reference>
<keyword evidence="4" id="KW-1185">Reference proteome</keyword>
<evidence type="ECO:0000256" key="1">
    <source>
        <dbReference type="ARBA" id="ARBA00022737"/>
    </source>
</evidence>
<dbReference type="Gene3D" id="2.130.10.30">
    <property type="entry name" value="Regulator of chromosome condensation 1/beta-lactamase-inhibitor protein II"/>
    <property type="match status" value="1"/>
</dbReference>
<dbReference type="InterPro" id="IPR000408">
    <property type="entry name" value="Reg_chr_condens"/>
</dbReference>
<accession>A0A8C5NAT9</accession>
<dbReference type="InterPro" id="IPR051625">
    <property type="entry name" value="Signaling_Regulatory_Domain"/>
</dbReference>
<dbReference type="AlphaFoldDB" id="A0A8C5NAT9"/>
<protein>
    <submittedName>
        <fullName evidence="3">Uncharacterized protein</fullName>
    </submittedName>
</protein>
<evidence type="ECO:0000256" key="2">
    <source>
        <dbReference type="PROSITE-ProRule" id="PRU00235"/>
    </source>
</evidence>
<proteinExistence type="predicted"/>
<dbReference type="PANTHER" id="PTHR22872">
    <property type="entry name" value="BTK-BINDING PROTEIN-RELATED"/>
    <property type="match status" value="1"/>
</dbReference>
<dbReference type="InterPro" id="IPR009091">
    <property type="entry name" value="RCC1/BLIP-II"/>
</dbReference>
<organism evidence="3 4">
    <name type="scientific">Gouania willdenowi</name>
    <name type="common">Blunt-snouted clingfish</name>
    <name type="synonym">Lepadogaster willdenowi</name>
    <dbReference type="NCBI Taxonomy" id="441366"/>
    <lineage>
        <taxon>Eukaryota</taxon>
        <taxon>Metazoa</taxon>
        <taxon>Chordata</taxon>
        <taxon>Craniata</taxon>
        <taxon>Vertebrata</taxon>
        <taxon>Euteleostomi</taxon>
        <taxon>Actinopterygii</taxon>
        <taxon>Neopterygii</taxon>
        <taxon>Teleostei</taxon>
        <taxon>Neoteleostei</taxon>
        <taxon>Acanthomorphata</taxon>
        <taxon>Ovalentaria</taxon>
        <taxon>Blenniimorphae</taxon>
        <taxon>Blenniiformes</taxon>
        <taxon>Gobiesocoidei</taxon>
        <taxon>Gobiesocidae</taxon>
        <taxon>Gobiesocinae</taxon>
        <taxon>Gouania</taxon>
    </lineage>
</organism>
<dbReference type="PRINTS" id="PR00633">
    <property type="entry name" value="RCCNDNSATION"/>
</dbReference>
<evidence type="ECO:0000313" key="3">
    <source>
        <dbReference type="Ensembl" id="ENSGWIP00000041616.1"/>
    </source>
</evidence>